<keyword evidence="2" id="KW-0723">Serine/threonine-protein kinase</keyword>
<comment type="catalytic activity">
    <reaction evidence="8">
        <text>L-seryl-[protein] + ATP = O-phospho-L-seryl-[protein] + ADP + H(+)</text>
        <dbReference type="Rhea" id="RHEA:17989"/>
        <dbReference type="Rhea" id="RHEA-COMP:9863"/>
        <dbReference type="Rhea" id="RHEA-COMP:11604"/>
        <dbReference type="ChEBI" id="CHEBI:15378"/>
        <dbReference type="ChEBI" id="CHEBI:29999"/>
        <dbReference type="ChEBI" id="CHEBI:30616"/>
        <dbReference type="ChEBI" id="CHEBI:83421"/>
        <dbReference type="ChEBI" id="CHEBI:456216"/>
        <dbReference type="EC" id="2.7.11.1"/>
    </reaction>
</comment>
<feature type="compositionally biased region" description="Basic and acidic residues" evidence="9">
    <location>
        <begin position="51"/>
        <end position="62"/>
    </location>
</feature>
<evidence type="ECO:0000313" key="11">
    <source>
        <dbReference type="EMBL" id="KAF2757776.1"/>
    </source>
</evidence>
<reference evidence="11" key="1">
    <citation type="journal article" date="2020" name="Stud. Mycol.">
        <title>101 Dothideomycetes genomes: a test case for predicting lifestyles and emergence of pathogens.</title>
        <authorList>
            <person name="Haridas S."/>
            <person name="Albert R."/>
            <person name="Binder M."/>
            <person name="Bloem J."/>
            <person name="Labutti K."/>
            <person name="Salamov A."/>
            <person name="Andreopoulos B."/>
            <person name="Baker S."/>
            <person name="Barry K."/>
            <person name="Bills G."/>
            <person name="Bluhm B."/>
            <person name="Cannon C."/>
            <person name="Castanera R."/>
            <person name="Culley D."/>
            <person name="Daum C."/>
            <person name="Ezra D."/>
            <person name="Gonzalez J."/>
            <person name="Henrissat B."/>
            <person name="Kuo A."/>
            <person name="Liang C."/>
            <person name="Lipzen A."/>
            <person name="Lutzoni F."/>
            <person name="Magnuson J."/>
            <person name="Mondo S."/>
            <person name="Nolan M."/>
            <person name="Ohm R."/>
            <person name="Pangilinan J."/>
            <person name="Park H.-J."/>
            <person name="Ramirez L."/>
            <person name="Alfaro M."/>
            <person name="Sun H."/>
            <person name="Tritt A."/>
            <person name="Yoshinaga Y."/>
            <person name="Zwiers L.-H."/>
            <person name="Turgeon B."/>
            <person name="Goodwin S."/>
            <person name="Spatafora J."/>
            <person name="Crous P."/>
            <person name="Grigoriev I."/>
        </authorList>
    </citation>
    <scope>NUCLEOTIDE SEQUENCE</scope>
    <source>
        <strain evidence="11">CBS 121739</strain>
    </source>
</reference>
<evidence type="ECO:0000256" key="3">
    <source>
        <dbReference type="ARBA" id="ARBA00022679"/>
    </source>
</evidence>
<feature type="compositionally biased region" description="Low complexity" evidence="9">
    <location>
        <begin position="164"/>
        <end position="173"/>
    </location>
</feature>
<protein>
    <recommendedName>
        <fullName evidence="1">non-specific serine/threonine protein kinase</fullName>
        <ecNumber evidence="1">2.7.11.1</ecNumber>
    </recommendedName>
</protein>
<sequence length="660" mass="75522">MPRKTRAIYGKKANKTLCAKVADFNASSSPTRLPLAKTDDVDAVTRRLESVKLDGEETEQRPERRRKALRPRNYSARDVESTKVHVKRGIEEQQKHNVVSDHDIHGIPQNSEEIRCKRDPTTQSSPRRPRGRRRASQAVEDRNTIDQTEPDSEVTSEASHFEGPTYPIIESTPPSSPIQRGWKSRSRRIIEDSPEPVQISRSHISLISVVQDTDSETSLSSLPDSDIETSHIDVEYTRPLLQYCRDPKGRKGPSEFTDWSSSLEERLDIRKIAEASYGEVYRLSVSGPSSLTRSDESVLKLIPLQPSWLNTLSEEDQMDYAWMSTIASVTSEVQLLQRMASTPGFTNFREIRVVQGRPSKFFCSAWKAFNKAQPRHQKSEFPDPSKKISYAEDQLWAVIEMQDAGTDLEHIKVDNIWALWDIFWGVTLAVAKAEEWARFEHRDLHLGNICIRPFDIASPPLIPTSHHGKLFYTNLETTIIDYTLSRADLAPSTTVTTPVAYLDLDADPAVFDGDGQKDYQYDIYRYMRSVFFTNDPNSGYDQPNKKLPAKLKNRGPKTWEGYNPATNAVWLHFVLHQLLTQLPPPPLTQEDYGNTKRAEHISQKAARLERRLRRLDKTLDFRRTDRSDNERFESATQIVEWAILYGWLGEGDILGERRIT</sequence>
<dbReference type="InterPro" id="IPR024604">
    <property type="entry name" value="GSG2_C"/>
</dbReference>
<feature type="domain" description="Serine/threonine-protein kinase haspin C-terminal" evidence="10">
    <location>
        <begin position="508"/>
        <end position="634"/>
    </location>
</feature>
<dbReference type="GO" id="GO:0072354">
    <property type="term" value="F:histone H3T3 kinase activity"/>
    <property type="evidence" value="ECO:0007669"/>
    <property type="project" value="TreeGrafter"/>
</dbReference>
<dbReference type="SMART" id="SM01331">
    <property type="entry name" value="DUF3635"/>
    <property type="match status" value="1"/>
</dbReference>
<evidence type="ECO:0000259" key="10">
    <source>
        <dbReference type="SMART" id="SM01331"/>
    </source>
</evidence>
<evidence type="ECO:0000256" key="1">
    <source>
        <dbReference type="ARBA" id="ARBA00012513"/>
    </source>
</evidence>
<gene>
    <name evidence="11" type="ORF">EJ05DRAFT_476984</name>
</gene>
<evidence type="ECO:0000256" key="8">
    <source>
        <dbReference type="ARBA" id="ARBA00048679"/>
    </source>
</evidence>
<dbReference type="Pfam" id="PF12330">
    <property type="entry name" value="Haspin_kinase"/>
    <property type="match status" value="1"/>
</dbReference>
<accession>A0A6A6W792</accession>
<dbReference type="OrthoDB" id="21018at2759"/>
<evidence type="ECO:0000256" key="7">
    <source>
        <dbReference type="ARBA" id="ARBA00047899"/>
    </source>
</evidence>
<keyword evidence="4" id="KW-0547">Nucleotide-binding</keyword>
<dbReference type="Proteomes" id="UP000799437">
    <property type="component" value="Unassembled WGS sequence"/>
</dbReference>
<dbReference type="GO" id="GO:0000278">
    <property type="term" value="P:mitotic cell cycle"/>
    <property type="evidence" value="ECO:0007669"/>
    <property type="project" value="TreeGrafter"/>
</dbReference>
<keyword evidence="6" id="KW-0067">ATP-binding</keyword>
<dbReference type="Gene3D" id="3.30.200.20">
    <property type="entry name" value="Phosphorylase Kinase, domain 1"/>
    <property type="match status" value="1"/>
</dbReference>
<dbReference type="AlphaFoldDB" id="A0A6A6W792"/>
<evidence type="ECO:0000256" key="6">
    <source>
        <dbReference type="ARBA" id="ARBA00022840"/>
    </source>
</evidence>
<proteinExistence type="predicted"/>
<keyword evidence="12" id="KW-1185">Reference proteome</keyword>
<feature type="region of interest" description="Disordered" evidence="9">
    <location>
        <begin position="51"/>
        <end position="185"/>
    </location>
</feature>
<dbReference type="GO" id="GO:0005737">
    <property type="term" value="C:cytoplasm"/>
    <property type="evidence" value="ECO:0007669"/>
    <property type="project" value="TreeGrafter"/>
</dbReference>
<keyword evidence="5" id="KW-0418">Kinase</keyword>
<evidence type="ECO:0000256" key="9">
    <source>
        <dbReference type="SAM" id="MobiDB-lite"/>
    </source>
</evidence>
<evidence type="ECO:0000256" key="2">
    <source>
        <dbReference type="ARBA" id="ARBA00022527"/>
    </source>
</evidence>
<keyword evidence="3" id="KW-0808">Transferase</keyword>
<dbReference type="EC" id="2.7.11.1" evidence="1"/>
<evidence type="ECO:0000256" key="5">
    <source>
        <dbReference type="ARBA" id="ARBA00022777"/>
    </source>
</evidence>
<dbReference type="RefSeq" id="XP_033600227.1">
    <property type="nucleotide sequence ID" value="XM_033744156.1"/>
</dbReference>
<comment type="catalytic activity">
    <reaction evidence="7">
        <text>L-threonyl-[protein] + ATP = O-phospho-L-threonyl-[protein] + ADP + H(+)</text>
        <dbReference type="Rhea" id="RHEA:46608"/>
        <dbReference type="Rhea" id="RHEA-COMP:11060"/>
        <dbReference type="Rhea" id="RHEA-COMP:11605"/>
        <dbReference type="ChEBI" id="CHEBI:15378"/>
        <dbReference type="ChEBI" id="CHEBI:30013"/>
        <dbReference type="ChEBI" id="CHEBI:30616"/>
        <dbReference type="ChEBI" id="CHEBI:61977"/>
        <dbReference type="ChEBI" id="CHEBI:456216"/>
        <dbReference type="EC" id="2.7.11.1"/>
    </reaction>
</comment>
<dbReference type="GO" id="GO:0005634">
    <property type="term" value="C:nucleus"/>
    <property type="evidence" value="ECO:0007669"/>
    <property type="project" value="TreeGrafter"/>
</dbReference>
<dbReference type="GO" id="GO:0005524">
    <property type="term" value="F:ATP binding"/>
    <property type="evidence" value="ECO:0007669"/>
    <property type="project" value="UniProtKB-KW"/>
</dbReference>
<dbReference type="GeneID" id="54485210"/>
<name>A0A6A6W792_9PEZI</name>
<dbReference type="InterPro" id="IPR011009">
    <property type="entry name" value="Kinase-like_dom_sf"/>
</dbReference>
<dbReference type="EMBL" id="ML996573">
    <property type="protein sequence ID" value="KAF2757776.1"/>
    <property type="molecule type" value="Genomic_DNA"/>
</dbReference>
<dbReference type="PANTHER" id="PTHR24419:SF18">
    <property type="entry name" value="SERINE_THREONINE-PROTEIN KINASE HASPIN"/>
    <property type="match status" value="1"/>
</dbReference>
<dbReference type="GO" id="GO:0035556">
    <property type="term" value="P:intracellular signal transduction"/>
    <property type="evidence" value="ECO:0007669"/>
    <property type="project" value="TreeGrafter"/>
</dbReference>
<evidence type="ECO:0000313" key="12">
    <source>
        <dbReference type="Proteomes" id="UP000799437"/>
    </source>
</evidence>
<feature type="compositionally biased region" description="Basic and acidic residues" evidence="9">
    <location>
        <begin position="75"/>
        <end position="105"/>
    </location>
</feature>
<dbReference type="SUPFAM" id="SSF56112">
    <property type="entry name" value="Protein kinase-like (PK-like)"/>
    <property type="match status" value="1"/>
</dbReference>
<dbReference type="Gene3D" id="1.10.510.10">
    <property type="entry name" value="Transferase(Phosphotransferase) domain 1"/>
    <property type="match status" value="1"/>
</dbReference>
<evidence type="ECO:0000256" key="4">
    <source>
        <dbReference type="ARBA" id="ARBA00022741"/>
    </source>
</evidence>
<organism evidence="11 12">
    <name type="scientific">Pseudovirgaria hyperparasitica</name>
    <dbReference type="NCBI Taxonomy" id="470096"/>
    <lineage>
        <taxon>Eukaryota</taxon>
        <taxon>Fungi</taxon>
        <taxon>Dikarya</taxon>
        <taxon>Ascomycota</taxon>
        <taxon>Pezizomycotina</taxon>
        <taxon>Dothideomycetes</taxon>
        <taxon>Dothideomycetes incertae sedis</taxon>
        <taxon>Acrospermales</taxon>
        <taxon>Acrospermaceae</taxon>
        <taxon>Pseudovirgaria</taxon>
    </lineage>
</organism>
<dbReference type="PANTHER" id="PTHR24419">
    <property type="entry name" value="INTERLEUKIN-1 RECEPTOR-ASSOCIATED KINASE"/>
    <property type="match status" value="1"/>
</dbReference>